<evidence type="ECO:0000256" key="2">
    <source>
        <dbReference type="ARBA" id="ARBA00022622"/>
    </source>
</evidence>
<dbReference type="InterPro" id="IPR056949">
    <property type="entry name" value="CD59"/>
</dbReference>
<sequence length="123" mass="13599">MNSSAVYRFALPLGLLLLVFCSTSLALECYQCAWLEGECTIKQTCDPTMTSCMRVTQIDSGMKYHSCRTYNTCNIKAVKEELQLQSNIKLDCCQYNLCNKGFTGLPASGLILCLSAALLLLFS</sequence>
<keyword evidence="11" id="KW-1185">Reference proteome</keyword>
<evidence type="ECO:0000256" key="6">
    <source>
        <dbReference type="ARBA" id="ARBA00023180"/>
    </source>
</evidence>
<dbReference type="InterPro" id="IPR045860">
    <property type="entry name" value="Snake_toxin-like_sf"/>
</dbReference>
<keyword evidence="8" id="KW-1133">Transmembrane helix</keyword>
<organism evidence="10 11">
    <name type="scientific">Pyxicephalus adspersus</name>
    <name type="common">African bullfrog</name>
    <dbReference type="NCBI Taxonomy" id="30357"/>
    <lineage>
        <taxon>Eukaryota</taxon>
        <taxon>Metazoa</taxon>
        <taxon>Chordata</taxon>
        <taxon>Craniata</taxon>
        <taxon>Vertebrata</taxon>
        <taxon>Euteleostomi</taxon>
        <taxon>Amphibia</taxon>
        <taxon>Batrachia</taxon>
        <taxon>Anura</taxon>
        <taxon>Neobatrachia</taxon>
        <taxon>Ranoidea</taxon>
        <taxon>Pyxicephalidae</taxon>
        <taxon>Pyxicephalinae</taxon>
        <taxon>Pyxicephalus</taxon>
    </lineage>
</organism>
<name>A0AAV3A1S2_PYXAD</name>
<keyword evidence="6" id="KW-0325">Glycoprotein</keyword>
<keyword evidence="5" id="KW-1015">Disulfide bond</keyword>
<evidence type="ECO:0000313" key="10">
    <source>
        <dbReference type="EMBL" id="DBA17527.1"/>
    </source>
</evidence>
<keyword evidence="7" id="KW-0449">Lipoprotein</keyword>
<protein>
    <recommendedName>
        <fullName evidence="12">CD59 glycoprotein</fullName>
    </recommendedName>
</protein>
<keyword evidence="8" id="KW-0812">Transmembrane</keyword>
<dbReference type="EMBL" id="DYDO01000010">
    <property type="protein sequence ID" value="DBA17527.1"/>
    <property type="molecule type" value="Genomic_DNA"/>
</dbReference>
<dbReference type="Pfam" id="PF25152">
    <property type="entry name" value="CD59"/>
    <property type="match status" value="1"/>
</dbReference>
<evidence type="ECO:0000256" key="9">
    <source>
        <dbReference type="SAM" id="SignalP"/>
    </source>
</evidence>
<accession>A0AAV3A1S2</accession>
<dbReference type="Gene3D" id="2.10.60.10">
    <property type="entry name" value="CD59"/>
    <property type="match status" value="1"/>
</dbReference>
<evidence type="ECO:0000256" key="5">
    <source>
        <dbReference type="ARBA" id="ARBA00023157"/>
    </source>
</evidence>
<keyword evidence="2" id="KW-0336">GPI-anchor</keyword>
<comment type="subcellular location">
    <subcellularLocation>
        <location evidence="1">Membrane</location>
        <topology evidence="1">Lipid-anchor</topology>
        <topology evidence="1">GPI-anchor</topology>
    </subcellularLocation>
</comment>
<evidence type="ECO:0000256" key="1">
    <source>
        <dbReference type="ARBA" id="ARBA00004589"/>
    </source>
</evidence>
<keyword evidence="4 8" id="KW-0472">Membrane</keyword>
<comment type="caution">
    <text evidence="10">The sequence shown here is derived from an EMBL/GenBank/DDBJ whole genome shotgun (WGS) entry which is preliminary data.</text>
</comment>
<evidence type="ECO:0000256" key="4">
    <source>
        <dbReference type="ARBA" id="ARBA00023136"/>
    </source>
</evidence>
<evidence type="ECO:0000256" key="8">
    <source>
        <dbReference type="SAM" id="Phobius"/>
    </source>
</evidence>
<dbReference type="GO" id="GO:0098552">
    <property type="term" value="C:side of membrane"/>
    <property type="evidence" value="ECO:0007669"/>
    <property type="project" value="UniProtKB-KW"/>
</dbReference>
<proteinExistence type="predicted"/>
<feature type="chain" id="PRO_5043360119" description="CD59 glycoprotein" evidence="9">
    <location>
        <begin position="27"/>
        <end position="123"/>
    </location>
</feature>
<evidence type="ECO:0000256" key="7">
    <source>
        <dbReference type="ARBA" id="ARBA00023288"/>
    </source>
</evidence>
<evidence type="ECO:0008006" key="12">
    <source>
        <dbReference type="Google" id="ProtNLM"/>
    </source>
</evidence>
<feature type="transmembrane region" description="Helical" evidence="8">
    <location>
        <begin position="102"/>
        <end position="122"/>
    </location>
</feature>
<keyword evidence="3 9" id="KW-0732">Signal</keyword>
<evidence type="ECO:0000256" key="3">
    <source>
        <dbReference type="ARBA" id="ARBA00022729"/>
    </source>
</evidence>
<feature type="signal peptide" evidence="9">
    <location>
        <begin position="1"/>
        <end position="26"/>
    </location>
</feature>
<dbReference type="SUPFAM" id="SSF57302">
    <property type="entry name" value="Snake toxin-like"/>
    <property type="match status" value="1"/>
</dbReference>
<evidence type="ECO:0000313" key="11">
    <source>
        <dbReference type="Proteomes" id="UP001181693"/>
    </source>
</evidence>
<dbReference type="AlphaFoldDB" id="A0AAV3A1S2"/>
<dbReference type="Proteomes" id="UP001181693">
    <property type="component" value="Unassembled WGS sequence"/>
</dbReference>
<gene>
    <name evidence="10" type="ORF">GDO54_002959</name>
</gene>
<reference evidence="10" key="1">
    <citation type="thesis" date="2020" institute="ProQuest LLC" country="789 East Eisenhower Parkway, Ann Arbor, MI, USA">
        <title>Comparative Genomics and Chromosome Evolution.</title>
        <authorList>
            <person name="Mudd A.B."/>
        </authorList>
    </citation>
    <scope>NUCLEOTIDE SEQUENCE</scope>
    <source>
        <strain evidence="10">1538</strain>
        <tissue evidence="10">Blood</tissue>
    </source>
</reference>